<dbReference type="PANTHER" id="PTHR11142">
    <property type="entry name" value="PSEUDOURIDYLATE SYNTHASE"/>
    <property type="match status" value="1"/>
</dbReference>
<dbReference type="AlphaFoldDB" id="A0A8J1JB33"/>
<dbReference type="InterPro" id="IPR020097">
    <property type="entry name" value="PsdUridine_synth_TruA_a/b_dom"/>
</dbReference>
<comment type="catalytic activity">
    <reaction evidence="1">
        <text>a uridine in mRNA = a pseudouridine in mRNA</text>
        <dbReference type="Rhea" id="RHEA:56644"/>
        <dbReference type="Rhea" id="RHEA-COMP:14658"/>
        <dbReference type="Rhea" id="RHEA-COMP:14659"/>
        <dbReference type="ChEBI" id="CHEBI:65314"/>
        <dbReference type="ChEBI" id="CHEBI:65315"/>
    </reaction>
</comment>
<dbReference type="InterPro" id="IPR001406">
    <property type="entry name" value="PsdUridine_synth_TruA"/>
</dbReference>
<evidence type="ECO:0000256" key="7">
    <source>
        <dbReference type="ARBA" id="ARBA00023242"/>
    </source>
</evidence>
<dbReference type="InterPro" id="IPR041708">
    <property type="entry name" value="PUS1/PUS2-like"/>
</dbReference>
<evidence type="ECO:0000313" key="21">
    <source>
        <dbReference type="Proteomes" id="UP000008143"/>
    </source>
</evidence>
<dbReference type="FunFam" id="3.30.70.660:FF:000002">
    <property type="entry name" value="tRNA pseudouridine synthase"/>
    <property type="match status" value="1"/>
</dbReference>
<evidence type="ECO:0000256" key="10">
    <source>
        <dbReference type="ARBA" id="ARBA00053709"/>
    </source>
</evidence>
<dbReference type="OMA" id="NIFEEWY"/>
<evidence type="ECO:0000256" key="13">
    <source>
        <dbReference type="ARBA" id="ARBA00068582"/>
    </source>
</evidence>
<gene>
    <name evidence="22 23" type="primary">LOC100490752</name>
</gene>
<dbReference type="PANTHER" id="PTHR11142:SF30">
    <property type="entry name" value="TRNA PSEUDOURIDINE SYNTHASE A ISOFORM X1"/>
    <property type="match status" value="1"/>
</dbReference>
<dbReference type="InterPro" id="IPR020094">
    <property type="entry name" value="TruA/RsuA/RluB/E/F_N"/>
</dbReference>
<evidence type="ECO:0000256" key="18">
    <source>
        <dbReference type="PIRSR" id="PIRSR641708-1"/>
    </source>
</evidence>
<feature type="active site" description="Nucleophile" evidence="18">
    <location>
        <position position="206"/>
    </location>
</feature>
<sequence>MLKLIWRPQLMLGDGLRTSNSCLRGQITRTKMCTTLLVNSAVKIQPGANTATGPSPLNIYLSLSSQWKLMHISKKMGRITLSHLRSWERCHSAFTSIYKADEMACQSMAKNKEDVPHEELDPAGTINASVEVLENNSNIQIPKRKFAIMLAYCGRGYYGMQMDLTRPNFPTIESALISALIQARCIPEMFYMQMKQLKFQRCARTDKGVSALSQLVSVRLLPSCSNPVEKINSHLPPEILIIDMKRVTKGFCPKKMCDKRSYSYMVPTFALSCCAPSVPDSNFRMPREDFHNINNLLSFYKGTHNFHNFTSRKAFEDPSSFRHMLDVSCSEPFVFHGTEFAQIHITGQSFMLYQIRKMVGLIIAIAQGIVPADFLPQCMQREKINIPPAPGLGLVLERVHFDWYNKRYGGDGFHQPISWEKSMPTVSVFWEERILPDILEGELENLSMSYWIEKLNRHNFLMFQNYKEV</sequence>
<evidence type="ECO:0000256" key="12">
    <source>
        <dbReference type="ARBA" id="ARBA00066509"/>
    </source>
</evidence>
<evidence type="ECO:0000259" key="20">
    <source>
        <dbReference type="Pfam" id="PF01416"/>
    </source>
</evidence>
<dbReference type="FunFam" id="3.30.70.580:FF:000002">
    <property type="entry name" value="tRNA pseudouridine synthase"/>
    <property type="match status" value="1"/>
</dbReference>
<dbReference type="RefSeq" id="XP_031755072.1">
    <property type="nucleotide sequence ID" value="XM_031899212.1"/>
</dbReference>
<accession>A0A8J1JB33</accession>
<dbReference type="GO" id="GO:0009982">
    <property type="term" value="F:pseudouridine synthase activity"/>
    <property type="evidence" value="ECO:0000318"/>
    <property type="project" value="GO_Central"/>
</dbReference>
<evidence type="ECO:0000256" key="11">
    <source>
        <dbReference type="ARBA" id="ARBA00064589"/>
    </source>
</evidence>
<evidence type="ECO:0000256" key="1">
    <source>
        <dbReference type="ARBA" id="ARBA00001166"/>
    </source>
</evidence>
<dbReference type="GeneID" id="100490752"/>
<evidence type="ECO:0000256" key="5">
    <source>
        <dbReference type="ARBA" id="ARBA00022694"/>
    </source>
</evidence>
<dbReference type="InterPro" id="IPR020095">
    <property type="entry name" value="PsdUridine_synth_TruA_C"/>
</dbReference>
<keyword evidence="21" id="KW-1185">Reference proteome</keyword>
<evidence type="ECO:0000256" key="16">
    <source>
        <dbReference type="ARBA" id="ARBA00080849"/>
    </source>
</evidence>
<evidence type="ECO:0000256" key="15">
    <source>
        <dbReference type="ARBA" id="ARBA00079087"/>
    </source>
</evidence>
<comment type="subcellular location">
    <subcellularLocation>
        <location evidence="2">Nucleus</location>
    </subcellularLocation>
</comment>
<name>A0A8J1JB33_XENTR</name>
<evidence type="ECO:0000256" key="2">
    <source>
        <dbReference type="ARBA" id="ARBA00004123"/>
    </source>
</evidence>
<dbReference type="SUPFAM" id="SSF55120">
    <property type="entry name" value="Pseudouridine synthase"/>
    <property type="match status" value="1"/>
</dbReference>
<comment type="similarity">
    <text evidence="3">Belongs to the tRNA pseudouridine synthase TruA family.</text>
</comment>
<reference evidence="22" key="1">
    <citation type="submission" date="2025-08" db="UniProtKB">
        <authorList>
            <consortium name="RefSeq"/>
        </authorList>
    </citation>
    <scope>IDENTIFICATION</scope>
    <source>
        <strain evidence="22">Nigerian</strain>
        <tissue evidence="22">Liver and blood</tissue>
    </source>
</reference>
<dbReference type="NCBIfam" id="TIGR00071">
    <property type="entry name" value="hisT_truA"/>
    <property type="match status" value="1"/>
</dbReference>
<evidence type="ECO:0000256" key="17">
    <source>
        <dbReference type="ARBA" id="ARBA00081344"/>
    </source>
</evidence>
<protein>
    <recommendedName>
        <fullName evidence="13">Pseudouridylate synthase 1 homolog</fullName>
        <ecNumber evidence="12">5.4.99.12</ecNumber>
    </recommendedName>
    <alternativeName>
        <fullName evidence="14">tRNA pseudouridine synthase 1</fullName>
    </alternativeName>
    <alternativeName>
        <fullName evidence="17">tRNA pseudouridine(38-40) synthase</fullName>
    </alternativeName>
    <alternativeName>
        <fullName evidence="15">tRNA pseudouridylate synthase I</fullName>
    </alternativeName>
    <alternativeName>
        <fullName evidence="16">tRNA-uridine isomerase I</fullName>
    </alternativeName>
</protein>
<evidence type="ECO:0000313" key="23">
    <source>
        <dbReference type="Xenbase" id="XB-GENE-29080339"/>
    </source>
</evidence>
<dbReference type="EC" id="5.4.99.12" evidence="12"/>
<dbReference type="GO" id="GO:0005634">
    <property type="term" value="C:nucleus"/>
    <property type="evidence" value="ECO:0000318"/>
    <property type="project" value="GO_Central"/>
</dbReference>
<dbReference type="Gene3D" id="3.30.70.580">
    <property type="entry name" value="Pseudouridine synthase I, catalytic domain, N-terminal subdomain"/>
    <property type="match status" value="1"/>
</dbReference>
<keyword evidence="7" id="KW-0539">Nucleus</keyword>
<feature type="domain" description="Pseudouridine synthase I TruA alpha/beta" evidence="20">
    <location>
        <begin position="300"/>
        <end position="402"/>
    </location>
</feature>
<comment type="catalytic activity">
    <reaction evidence="9">
        <text>uridine(38/39/40) in tRNA = pseudouridine(38/39/40) in tRNA</text>
        <dbReference type="Rhea" id="RHEA:22376"/>
        <dbReference type="Rhea" id="RHEA-COMP:10085"/>
        <dbReference type="Rhea" id="RHEA-COMP:10087"/>
        <dbReference type="ChEBI" id="CHEBI:65314"/>
        <dbReference type="ChEBI" id="CHEBI:65315"/>
        <dbReference type="EC" id="5.4.99.12"/>
    </reaction>
</comment>
<evidence type="ECO:0000256" key="19">
    <source>
        <dbReference type="PIRSR" id="PIRSR641708-2"/>
    </source>
</evidence>
<evidence type="ECO:0000256" key="14">
    <source>
        <dbReference type="ARBA" id="ARBA00075153"/>
    </source>
</evidence>
<dbReference type="GO" id="GO:0003723">
    <property type="term" value="F:RNA binding"/>
    <property type="evidence" value="ECO:0007669"/>
    <property type="project" value="InterPro"/>
</dbReference>
<keyword evidence="5" id="KW-0819">tRNA processing</keyword>
<proteinExistence type="inferred from homology"/>
<dbReference type="Pfam" id="PF01416">
    <property type="entry name" value="PseudoU_synth_1"/>
    <property type="match status" value="1"/>
</dbReference>
<comment type="catalytic activity">
    <reaction evidence="8">
        <text>a uridine in tRNA = a pseudouridine in tRNA</text>
        <dbReference type="Rhea" id="RHEA:54572"/>
        <dbReference type="Rhea" id="RHEA-COMP:13339"/>
        <dbReference type="Rhea" id="RHEA-COMP:13934"/>
        <dbReference type="ChEBI" id="CHEBI:65314"/>
        <dbReference type="ChEBI" id="CHEBI:65315"/>
    </reaction>
</comment>
<evidence type="ECO:0000256" key="6">
    <source>
        <dbReference type="ARBA" id="ARBA00023235"/>
    </source>
</evidence>
<dbReference type="Gene3D" id="3.30.70.660">
    <property type="entry name" value="Pseudouridine synthase I, catalytic domain, C-terminal subdomain"/>
    <property type="match status" value="1"/>
</dbReference>
<evidence type="ECO:0000256" key="9">
    <source>
        <dbReference type="ARBA" id="ARBA00052184"/>
    </source>
</evidence>
<comment type="subunit">
    <text evidence="11">Monomer. Forms a complex with RARG and the SRA1 RNA in the nucleus.</text>
</comment>
<dbReference type="OrthoDB" id="10256309at2759"/>
<dbReference type="GO" id="GO:0031119">
    <property type="term" value="P:tRNA pseudouridine synthesis"/>
    <property type="evidence" value="ECO:0000318"/>
    <property type="project" value="GO_Central"/>
</dbReference>
<dbReference type="GO" id="GO:1990481">
    <property type="term" value="P:mRNA pseudouridine synthesis"/>
    <property type="evidence" value="ECO:0000318"/>
    <property type="project" value="GO_Central"/>
</dbReference>
<evidence type="ECO:0000256" key="4">
    <source>
        <dbReference type="ARBA" id="ARBA00022664"/>
    </source>
</evidence>
<dbReference type="GO" id="GO:0160147">
    <property type="term" value="F:tRNA pseudouridine(38-40) synthase activity"/>
    <property type="evidence" value="ECO:0007669"/>
    <property type="project" value="UniProtKB-EC"/>
</dbReference>
<feature type="binding site" evidence="19">
    <location>
        <position position="262"/>
    </location>
    <ligand>
        <name>substrate</name>
    </ligand>
</feature>
<dbReference type="AGR" id="Xenbase:XB-GENE-29080339"/>
<keyword evidence="6" id="KW-0413">Isomerase</keyword>
<dbReference type="Proteomes" id="UP000008143">
    <property type="component" value="Chromosome 3"/>
</dbReference>
<dbReference type="Xenbase" id="XB-GENE-29080339">
    <property type="gene designation" value="LOC100490752"/>
</dbReference>
<organism evidence="21 22">
    <name type="scientific">Xenopus tropicalis</name>
    <name type="common">Western clawed frog</name>
    <name type="synonym">Silurana tropicalis</name>
    <dbReference type="NCBI Taxonomy" id="8364"/>
    <lineage>
        <taxon>Eukaryota</taxon>
        <taxon>Metazoa</taxon>
        <taxon>Chordata</taxon>
        <taxon>Craniata</taxon>
        <taxon>Vertebrata</taxon>
        <taxon>Euteleostomi</taxon>
        <taxon>Amphibia</taxon>
        <taxon>Batrachia</taxon>
        <taxon>Anura</taxon>
        <taxon>Pipoidea</taxon>
        <taxon>Pipidae</taxon>
        <taxon>Xenopodinae</taxon>
        <taxon>Xenopus</taxon>
        <taxon>Silurana</taxon>
    </lineage>
</organism>
<evidence type="ECO:0000313" key="22">
    <source>
        <dbReference type="RefSeq" id="XP_031755072.1"/>
    </source>
</evidence>
<comment type="function">
    <text evidence="10">Pseudouridylate synthase that catalyzes pseudouridylation of tRNAs and mRNAs. Acts on positions 27/28 in the anticodon stem and also positions 34 and 36 in the anticodon of an intron containing tRNA. Also catalyzes pseudouridylation of mRNAs: mediates pseudouridylation of mRNAs with the consensus sequence 5'-UGUAG-3'. Acts as a regulator of pre-mRNA splicing by mediating pseudouridylation of pre-mRNAs at locations associated with alternatively spliced regions. Pseudouridylation of pre-mRNAs near splice sites directly regulates mRNA splicing and mRNA 3'-end processing. Involved in regulation of nuclear receptor activity through pseudouridylation of SRA1 mRNA.</text>
</comment>
<evidence type="ECO:0000256" key="3">
    <source>
        <dbReference type="ARBA" id="ARBA00009375"/>
    </source>
</evidence>
<dbReference type="CDD" id="cd02568">
    <property type="entry name" value="PseudoU_synth_PUS1_PUS2"/>
    <property type="match status" value="1"/>
</dbReference>
<keyword evidence="4" id="KW-0507">mRNA processing</keyword>
<dbReference type="GO" id="GO:0006397">
    <property type="term" value="P:mRNA processing"/>
    <property type="evidence" value="ECO:0007669"/>
    <property type="project" value="UniProtKB-KW"/>
</dbReference>
<dbReference type="InterPro" id="IPR020103">
    <property type="entry name" value="PsdUridine_synth_cat_dom_sf"/>
</dbReference>
<evidence type="ECO:0000256" key="8">
    <source>
        <dbReference type="ARBA" id="ARBA00036943"/>
    </source>
</evidence>